<feature type="coiled-coil region" evidence="1">
    <location>
        <begin position="224"/>
        <end position="279"/>
    </location>
</feature>
<reference evidence="2 3" key="1">
    <citation type="submission" date="2018-04" db="EMBL/GenBank/DDBJ databases">
        <authorList>
            <person name="Go L.Y."/>
            <person name="Mitchell J.A."/>
        </authorList>
    </citation>
    <scope>NUCLEOTIDE SEQUENCE [LARGE SCALE GENOMIC DNA]</scope>
    <source>
        <strain evidence="2">ULC066bin1</strain>
    </source>
</reference>
<evidence type="ECO:0000313" key="3">
    <source>
        <dbReference type="Proteomes" id="UP000249467"/>
    </source>
</evidence>
<gene>
    <name evidence="2" type="ORF">DCF19_10950</name>
</gene>
<protein>
    <submittedName>
        <fullName evidence="2">Uncharacterized protein</fullName>
    </submittedName>
</protein>
<name>A0A2W4W8R0_9CYAN</name>
<accession>A0A2W4W8R0</accession>
<dbReference type="InterPro" id="IPR047813">
    <property type="entry name" value="HmpF"/>
</dbReference>
<dbReference type="Proteomes" id="UP000249467">
    <property type="component" value="Unassembled WGS sequence"/>
</dbReference>
<dbReference type="EMBL" id="QBML01000013">
    <property type="protein sequence ID" value="PZO40820.1"/>
    <property type="molecule type" value="Genomic_DNA"/>
</dbReference>
<dbReference type="GO" id="GO:0016192">
    <property type="term" value="P:vesicle-mediated transport"/>
    <property type="evidence" value="ECO:0007669"/>
    <property type="project" value="InterPro"/>
</dbReference>
<dbReference type="NCBIfam" id="NF038350">
    <property type="entry name" value="taxis_HmpF"/>
    <property type="match status" value="1"/>
</dbReference>
<organism evidence="2 3">
    <name type="scientific">Pseudanabaena frigida</name>
    <dbReference type="NCBI Taxonomy" id="945775"/>
    <lineage>
        <taxon>Bacteria</taxon>
        <taxon>Bacillati</taxon>
        <taxon>Cyanobacteriota</taxon>
        <taxon>Cyanophyceae</taxon>
        <taxon>Pseudanabaenales</taxon>
        <taxon>Pseudanabaenaceae</taxon>
        <taxon>Pseudanabaena</taxon>
    </lineage>
</organism>
<sequence length="562" mass="63938">MQYLAELQKTQAAFGLGGNSSVRLLARNTGENVWQPITNEQVLPIQDSSMAKDFKDGQLLIAEVTGSNQVQSIQDATKKIVNLLQAYSRSQDKYKSAEEEVEQWKQSLNFQSQELHRREQELEQKEVELEHLDARRQEIEELEGKFAKERDEIEQLRKNIELERGQFEAKAAALTSEQADHLKTLIQQLSTSFTNPDALRDRIYSALDLINKRQEVLTKFWQNLDGLKNEAEKQKGILSKSTEELNNRKNQWQQTQTALADAQAELKAQRGILKLQENNMAMSRVQLEAQIDLYEQTSNAIESFGGPGSMEVLSPEEESRLQSMSIEELESTIKALQADFNKLANYVSAQEDELAGLEGEIADLQSQVETADQFDRIELESNKEFAEEQYKVLEDSVMGTRVSMQQRLSLLNQQKAVLDRRKGISVEASPVQSLLPLLSQIESQKNRQEQELRKMESQIEAVRNYTQQQQEMLAKQTQDHQQQDQSIRALETQQQERIRIVAELLGQISAQEQLLRPVQDIVDTLRPQLQAAVEDLGVMANGSSSSQILNDLQSIIQNLVAS</sequence>
<proteinExistence type="predicted"/>
<reference evidence="2 3" key="2">
    <citation type="submission" date="2018-06" db="EMBL/GenBank/DDBJ databases">
        <title>Metagenomic assembly of (sub)arctic Cyanobacteria and their associated microbiome from non-axenic cultures.</title>
        <authorList>
            <person name="Baurain D."/>
        </authorList>
    </citation>
    <scope>NUCLEOTIDE SEQUENCE [LARGE SCALE GENOMIC DNA]</scope>
    <source>
        <strain evidence="2">ULC066bin1</strain>
    </source>
</reference>
<comment type="caution">
    <text evidence="2">The sequence shown here is derived from an EMBL/GenBank/DDBJ whole genome shotgun (WGS) entry which is preliminary data.</text>
</comment>
<feature type="coiled-coil region" evidence="1">
    <location>
        <begin position="73"/>
        <end position="177"/>
    </location>
</feature>
<evidence type="ECO:0000256" key="1">
    <source>
        <dbReference type="SAM" id="Coils"/>
    </source>
</evidence>
<dbReference type="GO" id="GO:0016020">
    <property type="term" value="C:membrane"/>
    <property type="evidence" value="ECO:0007669"/>
    <property type="project" value="InterPro"/>
</dbReference>
<dbReference type="SUPFAM" id="SSF47661">
    <property type="entry name" value="t-snare proteins"/>
    <property type="match status" value="1"/>
</dbReference>
<feature type="coiled-coil region" evidence="1">
    <location>
        <begin position="438"/>
        <end position="493"/>
    </location>
</feature>
<dbReference type="InterPro" id="IPR010989">
    <property type="entry name" value="SNARE"/>
</dbReference>
<feature type="coiled-coil region" evidence="1">
    <location>
        <begin position="326"/>
        <end position="396"/>
    </location>
</feature>
<evidence type="ECO:0000313" key="2">
    <source>
        <dbReference type="EMBL" id="PZO40820.1"/>
    </source>
</evidence>
<dbReference type="AlphaFoldDB" id="A0A2W4W8R0"/>
<keyword evidence="1" id="KW-0175">Coiled coil</keyword>